<gene>
    <name evidence="3" type="primary">meaB</name>
    <name evidence="3" type="ORF">R3P93_12480</name>
</gene>
<dbReference type="Gene3D" id="1.10.287.130">
    <property type="match status" value="1"/>
</dbReference>
<dbReference type="PANTHER" id="PTHR23408">
    <property type="entry name" value="METHYLMALONYL-COA MUTASE"/>
    <property type="match status" value="1"/>
</dbReference>
<sequence>MGSPNDNTSSTTGAGSPRGRVIDIDAVADSVRANERSGLARAITLVESTRSDHRDLAQQLLLRVLPDAGGSHRVGITGVPGVGKSTFIDALGMRLIEKGHRVAVLAVDPSSTRTGGSILGDKTRMSRLAVQENAYIRPSPTSGTLGGVARATRETIVLLEAAGFDVILVETVGVGQSEVTVANMVDCFTFLTLARTGDQLQGIKKGVLELADLVAVNKADGKHATDAKNAARELAGALRLIYPHDAIWKPPVLTMSAIEGTGLDEYWDTVLRHQQVLSDAGEFAEKRRKQQVDWTWTMVNDQLLRRLAQNPSVKAIRGDVEARVRDGSLTAALAAQELLDAFDS</sequence>
<dbReference type="EMBL" id="JAWLKF010000005">
    <property type="protein sequence ID" value="MDV6303375.1"/>
    <property type="molecule type" value="Genomic_DNA"/>
</dbReference>
<comment type="caution">
    <text evidence="3">The sequence shown here is derived from an EMBL/GenBank/DDBJ whole genome shotgun (WGS) entry which is preliminary data.</text>
</comment>
<feature type="region of interest" description="Disordered" evidence="2">
    <location>
        <begin position="1"/>
        <end position="20"/>
    </location>
</feature>
<dbReference type="RefSeq" id="WP_317533120.1">
    <property type="nucleotide sequence ID" value="NZ_JAWLKF010000005.1"/>
</dbReference>
<dbReference type="GO" id="GO:0016787">
    <property type="term" value="F:hydrolase activity"/>
    <property type="evidence" value="ECO:0007669"/>
    <property type="project" value="UniProtKB-KW"/>
</dbReference>
<dbReference type="NCBIfam" id="TIGR00750">
    <property type="entry name" value="lao"/>
    <property type="match status" value="1"/>
</dbReference>
<proteinExistence type="inferred from homology"/>
<keyword evidence="4" id="KW-1185">Reference proteome</keyword>
<dbReference type="InterPro" id="IPR005129">
    <property type="entry name" value="GTPase_ArgK"/>
</dbReference>
<dbReference type="Gene3D" id="1.20.5.170">
    <property type="match status" value="1"/>
</dbReference>
<evidence type="ECO:0000313" key="3">
    <source>
        <dbReference type="EMBL" id="MDV6303375.1"/>
    </source>
</evidence>
<evidence type="ECO:0000313" key="4">
    <source>
        <dbReference type="Proteomes" id="UP001186104"/>
    </source>
</evidence>
<dbReference type="InterPro" id="IPR027417">
    <property type="entry name" value="P-loop_NTPase"/>
</dbReference>
<dbReference type="Gene3D" id="3.40.50.300">
    <property type="entry name" value="P-loop containing nucleotide triphosphate hydrolases"/>
    <property type="match status" value="1"/>
</dbReference>
<dbReference type="NCBIfam" id="NF006958">
    <property type="entry name" value="PRK09435.1"/>
    <property type="match status" value="1"/>
</dbReference>
<dbReference type="SUPFAM" id="SSF52540">
    <property type="entry name" value="P-loop containing nucleoside triphosphate hydrolases"/>
    <property type="match status" value="1"/>
</dbReference>
<accession>A0ABU4D0Y0</accession>
<dbReference type="EC" id="3.6.5.-" evidence="3"/>
<reference evidence="3 4" key="1">
    <citation type="submission" date="2023-10" db="EMBL/GenBank/DDBJ databases">
        <title>Development of a sustainable strategy for remediation of hydrocarbon-contaminated territories based on the waste exchange concept.</title>
        <authorList>
            <person name="Krivoruchko A."/>
        </authorList>
    </citation>
    <scope>NUCLEOTIDE SEQUENCE [LARGE SCALE GENOMIC DNA]</scope>
    <source>
        <strain evidence="3 4">IEGM 1327</strain>
    </source>
</reference>
<dbReference type="CDD" id="cd03114">
    <property type="entry name" value="MMAA-like"/>
    <property type="match status" value="1"/>
</dbReference>
<organism evidence="3 4">
    <name type="scientific">Rhodococcus cerastii</name>
    <dbReference type="NCBI Taxonomy" id="908616"/>
    <lineage>
        <taxon>Bacteria</taxon>
        <taxon>Bacillati</taxon>
        <taxon>Actinomycetota</taxon>
        <taxon>Actinomycetes</taxon>
        <taxon>Mycobacteriales</taxon>
        <taxon>Nocardiaceae</taxon>
        <taxon>Rhodococcus</taxon>
    </lineage>
</organism>
<feature type="compositionally biased region" description="Polar residues" evidence="2">
    <location>
        <begin position="1"/>
        <end position="14"/>
    </location>
</feature>
<dbReference type="Proteomes" id="UP001186104">
    <property type="component" value="Unassembled WGS sequence"/>
</dbReference>
<evidence type="ECO:0000256" key="1">
    <source>
        <dbReference type="ARBA" id="ARBA00009625"/>
    </source>
</evidence>
<name>A0ABU4D0Y0_9NOCA</name>
<dbReference type="Pfam" id="PF03308">
    <property type="entry name" value="MeaB"/>
    <property type="match status" value="1"/>
</dbReference>
<keyword evidence="3" id="KW-0378">Hydrolase</keyword>
<comment type="similarity">
    <text evidence="1">Belongs to the SIMIBI class G3E GTPase family. ArgK/MeaB subfamily.</text>
</comment>
<dbReference type="PANTHER" id="PTHR23408:SF3">
    <property type="entry name" value="METHYLMALONIC ACIDURIA TYPE A PROTEIN, MITOCHONDRIAL"/>
    <property type="match status" value="1"/>
</dbReference>
<protein>
    <submittedName>
        <fullName evidence="3">Methylmalonyl Co-A mutase-associated GTPase MeaB</fullName>
        <ecNumber evidence="3">3.6.5.-</ecNumber>
    </submittedName>
</protein>
<evidence type="ECO:0000256" key="2">
    <source>
        <dbReference type="SAM" id="MobiDB-lite"/>
    </source>
</evidence>